<dbReference type="Proteomes" id="UP000288805">
    <property type="component" value="Unassembled WGS sequence"/>
</dbReference>
<reference evidence="1 2" key="1">
    <citation type="journal article" date="2018" name="PLoS Genet.">
        <title>Population sequencing reveals clonal diversity and ancestral inbreeding in the grapevine cultivar Chardonnay.</title>
        <authorList>
            <person name="Roach M.J."/>
            <person name="Johnson D.L."/>
            <person name="Bohlmann J."/>
            <person name="van Vuuren H.J."/>
            <person name="Jones S.J."/>
            <person name="Pretorius I.S."/>
            <person name="Schmidt S.A."/>
            <person name="Borneman A.R."/>
        </authorList>
    </citation>
    <scope>NUCLEOTIDE SEQUENCE [LARGE SCALE GENOMIC DNA]</scope>
    <source>
        <strain evidence="2">cv. Chardonnay</strain>
        <tissue evidence="1">Leaf</tissue>
    </source>
</reference>
<organism evidence="1 2">
    <name type="scientific">Vitis vinifera</name>
    <name type="common">Grape</name>
    <dbReference type="NCBI Taxonomy" id="29760"/>
    <lineage>
        <taxon>Eukaryota</taxon>
        <taxon>Viridiplantae</taxon>
        <taxon>Streptophyta</taxon>
        <taxon>Embryophyta</taxon>
        <taxon>Tracheophyta</taxon>
        <taxon>Spermatophyta</taxon>
        <taxon>Magnoliopsida</taxon>
        <taxon>eudicotyledons</taxon>
        <taxon>Gunneridae</taxon>
        <taxon>Pentapetalae</taxon>
        <taxon>rosids</taxon>
        <taxon>Vitales</taxon>
        <taxon>Vitaceae</taxon>
        <taxon>Viteae</taxon>
        <taxon>Vitis</taxon>
    </lineage>
</organism>
<gene>
    <name evidence="1" type="ORF">CK203_093963</name>
</gene>
<name>A0A438CKD6_VITVI</name>
<dbReference type="EMBL" id="QGNW01002190">
    <property type="protein sequence ID" value="RVW23667.1"/>
    <property type="molecule type" value="Genomic_DNA"/>
</dbReference>
<dbReference type="AlphaFoldDB" id="A0A438CKD6"/>
<sequence>MLRTLKDHLYQCPSKLSEEMVRCMAAVYCWLRGAASVNPEKKSITVIVKTKVNSLVHRTPSTTIGRYWSPKFSAMRQEGPLHFMPCCPSYWCNTFKEGSPDLELFLVLLFVISEFSSNNWKRIGGIILLSSSTAIAPSHLAMEQTSAATDSRD</sequence>
<protein>
    <submittedName>
        <fullName evidence="1">Uncharacterized protein</fullName>
    </submittedName>
</protein>
<comment type="caution">
    <text evidence="1">The sequence shown here is derived from an EMBL/GenBank/DDBJ whole genome shotgun (WGS) entry which is preliminary data.</text>
</comment>
<accession>A0A438CKD6</accession>
<evidence type="ECO:0000313" key="2">
    <source>
        <dbReference type="Proteomes" id="UP000288805"/>
    </source>
</evidence>
<evidence type="ECO:0000313" key="1">
    <source>
        <dbReference type="EMBL" id="RVW23667.1"/>
    </source>
</evidence>
<proteinExistence type="predicted"/>